<proteinExistence type="predicted"/>
<protein>
    <submittedName>
        <fullName evidence="2">Uncharacterized protein</fullName>
    </submittedName>
</protein>
<evidence type="ECO:0000313" key="2">
    <source>
        <dbReference type="EMBL" id="MBB4673893.1"/>
    </source>
</evidence>
<keyword evidence="1" id="KW-1133">Transmembrane helix</keyword>
<feature type="transmembrane region" description="Helical" evidence="1">
    <location>
        <begin position="120"/>
        <end position="138"/>
    </location>
</feature>
<keyword evidence="1" id="KW-0472">Membrane</keyword>
<gene>
    <name evidence="2" type="ORF">HNR67_000011</name>
</gene>
<feature type="transmembrane region" description="Helical" evidence="1">
    <location>
        <begin position="12"/>
        <end position="30"/>
    </location>
</feature>
<dbReference type="Proteomes" id="UP000533598">
    <property type="component" value="Unassembled WGS sequence"/>
</dbReference>
<name>A0A7W7C664_9PSEU</name>
<dbReference type="EMBL" id="JACHMH010000001">
    <property type="protein sequence ID" value="MBB4673893.1"/>
    <property type="molecule type" value="Genomic_DNA"/>
</dbReference>
<comment type="caution">
    <text evidence="2">The sequence shown here is derived from an EMBL/GenBank/DDBJ whole genome shotgun (WGS) entry which is preliminary data.</text>
</comment>
<reference evidence="2 3" key="1">
    <citation type="submission" date="2020-08" db="EMBL/GenBank/DDBJ databases">
        <title>Sequencing the genomes of 1000 actinobacteria strains.</title>
        <authorList>
            <person name="Klenk H.-P."/>
        </authorList>
    </citation>
    <scope>NUCLEOTIDE SEQUENCE [LARGE SCALE GENOMIC DNA]</scope>
    <source>
        <strain evidence="2 3">DSM 44230</strain>
    </source>
</reference>
<evidence type="ECO:0000313" key="3">
    <source>
        <dbReference type="Proteomes" id="UP000533598"/>
    </source>
</evidence>
<dbReference type="AlphaFoldDB" id="A0A7W7C664"/>
<evidence type="ECO:0000256" key="1">
    <source>
        <dbReference type="SAM" id="Phobius"/>
    </source>
</evidence>
<organism evidence="2 3">
    <name type="scientific">Crossiella cryophila</name>
    <dbReference type="NCBI Taxonomy" id="43355"/>
    <lineage>
        <taxon>Bacteria</taxon>
        <taxon>Bacillati</taxon>
        <taxon>Actinomycetota</taxon>
        <taxon>Actinomycetes</taxon>
        <taxon>Pseudonocardiales</taxon>
        <taxon>Pseudonocardiaceae</taxon>
        <taxon>Crossiella</taxon>
    </lineage>
</organism>
<sequence length="157" mass="16220">MAPRPAPVRWGLILLAVGLVGLGTALVVWLRPVLAGSPTQLQTREVSAVVVTSTPCTGQAARDVVEIEVEGQKRQAKLDGCGHRQGETLKVALPVPVAAGDLVVLPAGAAPTGPGLEGRLSSVLLALACVAGALYGFLLRVRLPMPRRAKVQPVSQS</sequence>
<accession>A0A7W7C664</accession>
<keyword evidence="1" id="KW-0812">Transmembrane</keyword>
<dbReference type="RefSeq" id="WP_184999954.1">
    <property type="nucleotide sequence ID" value="NZ_BAAAUI010000013.1"/>
</dbReference>
<keyword evidence="3" id="KW-1185">Reference proteome</keyword>